<evidence type="ECO:0000313" key="2">
    <source>
        <dbReference type="Proteomes" id="UP000225997"/>
    </source>
</evidence>
<sequence>MLNEMTFSIVKNFFYSLHMLLTTEVAEIAEESHALIYKTEQLKQNGMPEDEAYIIAKDEIRDRNTVNKK</sequence>
<dbReference type="Proteomes" id="UP000225997">
    <property type="component" value="Unassembled WGS sequence"/>
</dbReference>
<dbReference type="AlphaFoldDB" id="A0A2C4Q7J1"/>
<comment type="caution">
    <text evidence="1">The sequence shown here is derived from an EMBL/GenBank/DDBJ whole genome shotgun (WGS) entry which is preliminary data.</text>
</comment>
<name>A0A2C4Q7J1_9BACI</name>
<accession>A0A2C4Q7J1</accession>
<proteinExistence type="predicted"/>
<gene>
    <name evidence="1" type="ORF">COF40_20570</name>
</gene>
<evidence type="ECO:0000313" key="1">
    <source>
        <dbReference type="EMBL" id="PHD66964.1"/>
    </source>
</evidence>
<dbReference type="EMBL" id="NUSQ01000098">
    <property type="protein sequence ID" value="PHD66964.1"/>
    <property type="molecule type" value="Genomic_DNA"/>
</dbReference>
<protein>
    <submittedName>
        <fullName evidence="1">Uncharacterized protein</fullName>
    </submittedName>
</protein>
<organism evidence="1 2">
    <name type="scientific">Bacillus toyonensis</name>
    <dbReference type="NCBI Taxonomy" id="155322"/>
    <lineage>
        <taxon>Bacteria</taxon>
        <taxon>Bacillati</taxon>
        <taxon>Bacillota</taxon>
        <taxon>Bacilli</taxon>
        <taxon>Bacillales</taxon>
        <taxon>Bacillaceae</taxon>
        <taxon>Bacillus</taxon>
        <taxon>Bacillus cereus group</taxon>
    </lineage>
</organism>
<reference evidence="1 2" key="1">
    <citation type="submission" date="2017-09" db="EMBL/GenBank/DDBJ databases">
        <title>Large-scale bioinformatics analysis of Bacillus genomes uncovers conserved roles of natural products in bacterial physiology.</title>
        <authorList>
            <consortium name="Agbiome Team Llc"/>
            <person name="Bleich R.M."/>
            <person name="Grubbs K.J."/>
            <person name="Santa Maria K.C."/>
            <person name="Allen S.E."/>
            <person name="Farag S."/>
            <person name="Shank E.A."/>
            <person name="Bowers A."/>
        </authorList>
    </citation>
    <scope>NUCLEOTIDE SEQUENCE [LARGE SCALE GENOMIC DNA]</scope>
    <source>
        <strain evidence="1 2">AFS044250</strain>
    </source>
</reference>
<dbReference type="RefSeq" id="WP_100060536.1">
    <property type="nucleotide sequence ID" value="NZ_NVHI01000004.1"/>
</dbReference>